<feature type="non-terminal residue" evidence="1">
    <location>
        <position position="1"/>
    </location>
</feature>
<evidence type="ECO:0000313" key="1">
    <source>
        <dbReference type="EMBL" id="GAG06401.1"/>
    </source>
</evidence>
<name>X0W0Y5_9ZZZZ</name>
<sequence length="156" mass="18146">SKPMWHEVLRIHYYAHHKKEKPTSLRVDYVIDMFGDTISEWVCVNHDGFAGMKAKTWLEDRSLEGILDIDDQIFISCSACNNVYGKVSEDTIVCTKCGHYARQNDETDPSNWVNNLCQQKITTPERIKVKKEGKFSRIEAYDWGPENIEIDDEIPY</sequence>
<reference evidence="1" key="1">
    <citation type="journal article" date="2014" name="Front. Microbiol.">
        <title>High frequency of phylogenetically diverse reductive dehalogenase-homologous genes in deep subseafloor sedimentary metagenomes.</title>
        <authorList>
            <person name="Kawai M."/>
            <person name="Futagami T."/>
            <person name="Toyoda A."/>
            <person name="Takaki Y."/>
            <person name="Nishi S."/>
            <person name="Hori S."/>
            <person name="Arai W."/>
            <person name="Tsubouchi T."/>
            <person name="Morono Y."/>
            <person name="Uchiyama I."/>
            <person name="Ito T."/>
            <person name="Fujiyama A."/>
            <person name="Inagaki F."/>
            <person name="Takami H."/>
        </authorList>
    </citation>
    <scope>NUCLEOTIDE SEQUENCE</scope>
    <source>
        <strain evidence="1">Expedition CK06-06</strain>
    </source>
</reference>
<organism evidence="1">
    <name type="scientific">marine sediment metagenome</name>
    <dbReference type="NCBI Taxonomy" id="412755"/>
    <lineage>
        <taxon>unclassified sequences</taxon>
        <taxon>metagenomes</taxon>
        <taxon>ecological metagenomes</taxon>
    </lineage>
</organism>
<comment type="caution">
    <text evidence="1">The sequence shown here is derived from an EMBL/GenBank/DDBJ whole genome shotgun (WGS) entry which is preliminary data.</text>
</comment>
<protein>
    <submittedName>
        <fullName evidence="1">Uncharacterized protein</fullName>
    </submittedName>
</protein>
<dbReference type="AlphaFoldDB" id="X0W0Y5"/>
<proteinExistence type="predicted"/>
<accession>X0W0Y5</accession>
<dbReference type="EMBL" id="BARS01024313">
    <property type="protein sequence ID" value="GAG06401.1"/>
    <property type="molecule type" value="Genomic_DNA"/>
</dbReference>
<gene>
    <name evidence="1" type="ORF">S01H1_38606</name>
</gene>